<dbReference type="GO" id="GO:0004803">
    <property type="term" value="F:transposase activity"/>
    <property type="evidence" value="ECO:0007669"/>
    <property type="project" value="InterPro"/>
</dbReference>
<dbReference type="SUPFAM" id="SSF143422">
    <property type="entry name" value="Transposase IS200-like"/>
    <property type="match status" value="1"/>
</dbReference>
<protein>
    <submittedName>
        <fullName evidence="2">Transposase IS200 like</fullName>
    </submittedName>
</protein>
<dbReference type="RefSeq" id="WP_078814865.1">
    <property type="nucleotide sequence ID" value="NZ_FUYE01000014.1"/>
</dbReference>
<name>A0A1T4YLW7_9BACT</name>
<dbReference type="PANTHER" id="PTHR36966:SF1">
    <property type="entry name" value="REP-ASSOCIATED TYROSINE TRANSPOSASE"/>
    <property type="match status" value="1"/>
</dbReference>
<accession>A0A1T4YLW7</accession>
<dbReference type="InterPro" id="IPR052715">
    <property type="entry name" value="RAYT_transposase"/>
</dbReference>
<dbReference type="InterPro" id="IPR002686">
    <property type="entry name" value="Transposase_17"/>
</dbReference>
<organism evidence="2 3">
    <name type="scientific">Prosthecobacter debontii</name>
    <dbReference type="NCBI Taxonomy" id="48467"/>
    <lineage>
        <taxon>Bacteria</taxon>
        <taxon>Pseudomonadati</taxon>
        <taxon>Verrucomicrobiota</taxon>
        <taxon>Verrucomicrobiia</taxon>
        <taxon>Verrucomicrobiales</taxon>
        <taxon>Verrucomicrobiaceae</taxon>
        <taxon>Prosthecobacter</taxon>
    </lineage>
</organism>
<dbReference type="Pfam" id="PF01797">
    <property type="entry name" value="Y1_Tnp"/>
    <property type="match status" value="1"/>
</dbReference>
<evidence type="ECO:0000313" key="3">
    <source>
        <dbReference type="Proteomes" id="UP000190774"/>
    </source>
</evidence>
<reference evidence="3" key="1">
    <citation type="submission" date="2017-02" db="EMBL/GenBank/DDBJ databases">
        <authorList>
            <person name="Varghese N."/>
            <person name="Submissions S."/>
        </authorList>
    </citation>
    <scope>NUCLEOTIDE SEQUENCE [LARGE SCALE GENOMIC DNA]</scope>
    <source>
        <strain evidence="3">ATCC 700200</strain>
    </source>
</reference>
<dbReference type="OrthoDB" id="193107at2"/>
<dbReference type="PANTHER" id="PTHR36966">
    <property type="entry name" value="REP-ASSOCIATED TYROSINE TRANSPOSASE"/>
    <property type="match status" value="1"/>
</dbReference>
<dbReference type="GO" id="GO:0006313">
    <property type="term" value="P:DNA transposition"/>
    <property type="evidence" value="ECO:0007669"/>
    <property type="project" value="InterPro"/>
</dbReference>
<dbReference type="EMBL" id="FUYE01000014">
    <property type="protein sequence ID" value="SKB02817.1"/>
    <property type="molecule type" value="Genomic_DNA"/>
</dbReference>
<gene>
    <name evidence="2" type="ORF">SAMN02745166_03693</name>
</gene>
<proteinExistence type="predicted"/>
<dbReference type="SMART" id="SM01321">
    <property type="entry name" value="Y1_Tnp"/>
    <property type="match status" value="1"/>
</dbReference>
<evidence type="ECO:0000313" key="2">
    <source>
        <dbReference type="EMBL" id="SKB02817.1"/>
    </source>
</evidence>
<sequence length="225" mass="26967">MKFHFFDPASDVEVSRRNLPHWEQRDAYYFLTWRTADSIPATVLDQWLRERGQWLTDHGIDPAQEDWQRDLEKLPEAEHREFYRRYTERWHRMLDACHGECVLRDPNVSEIVAENLQHQNGHPYELEAWVVMPNHVHVLVGVPGRGALKTLCRNWKNYTAKRINQRLNRVGQFWQWESFDHLVRSEASLEKFRRYILDNPGKAKLSEGSYRMWSKGQQEPRCAPK</sequence>
<dbReference type="InterPro" id="IPR036515">
    <property type="entry name" value="Transposase_17_sf"/>
</dbReference>
<dbReference type="STRING" id="48467.SAMN02745166_03693"/>
<dbReference type="Gene3D" id="3.30.70.1290">
    <property type="entry name" value="Transposase IS200-like"/>
    <property type="match status" value="1"/>
</dbReference>
<dbReference type="Proteomes" id="UP000190774">
    <property type="component" value="Unassembled WGS sequence"/>
</dbReference>
<feature type="domain" description="Transposase IS200-like" evidence="1">
    <location>
        <begin position="24"/>
        <end position="199"/>
    </location>
</feature>
<evidence type="ECO:0000259" key="1">
    <source>
        <dbReference type="SMART" id="SM01321"/>
    </source>
</evidence>
<dbReference type="AlphaFoldDB" id="A0A1T4YLW7"/>
<dbReference type="GO" id="GO:0043565">
    <property type="term" value="F:sequence-specific DNA binding"/>
    <property type="evidence" value="ECO:0007669"/>
    <property type="project" value="TreeGrafter"/>
</dbReference>
<keyword evidence="3" id="KW-1185">Reference proteome</keyword>